<feature type="transmembrane region" description="Helical" evidence="2">
    <location>
        <begin position="102"/>
        <end position="127"/>
    </location>
</feature>
<gene>
    <name evidence="3" type="ORF">Cvel_3861</name>
</gene>
<evidence type="ECO:0000256" key="2">
    <source>
        <dbReference type="SAM" id="Phobius"/>
    </source>
</evidence>
<feature type="transmembrane region" description="Helical" evidence="2">
    <location>
        <begin position="265"/>
        <end position="285"/>
    </location>
</feature>
<reference evidence="3" key="1">
    <citation type="submission" date="2014-11" db="EMBL/GenBank/DDBJ databases">
        <authorList>
            <person name="Otto D Thomas"/>
            <person name="Naeem Raeece"/>
        </authorList>
    </citation>
    <scope>NUCLEOTIDE SEQUENCE</scope>
</reference>
<dbReference type="EMBL" id="CDMZ01000706">
    <property type="protein sequence ID" value="CEM19884.1"/>
    <property type="molecule type" value="Genomic_DNA"/>
</dbReference>
<dbReference type="Pfam" id="PF11677">
    <property type="entry name" value="DUF3273"/>
    <property type="match status" value="1"/>
</dbReference>
<feature type="transmembrane region" description="Helical" evidence="2">
    <location>
        <begin position="233"/>
        <end position="253"/>
    </location>
</feature>
<dbReference type="VEuPathDB" id="CryptoDB:Cvel_3861"/>
<evidence type="ECO:0000256" key="1">
    <source>
        <dbReference type="SAM" id="MobiDB-lite"/>
    </source>
</evidence>
<feature type="region of interest" description="Disordered" evidence="1">
    <location>
        <begin position="320"/>
        <end position="374"/>
    </location>
</feature>
<evidence type="ECO:0000313" key="3">
    <source>
        <dbReference type="EMBL" id="CEM19884.1"/>
    </source>
</evidence>
<dbReference type="InterPro" id="IPR021691">
    <property type="entry name" value="DUF3273"/>
</dbReference>
<protein>
    <submittedName>
        <fullName evidence="3">Uncharacterized protein</fullName>
    </submittedName>
</protein>
<feature type="transmembrane region" description="Helical" evidence="2">
    <location>
        <begin position="194"/>
        <end position="221"/>
    </location>
</feature>
<keyword evidence="2" id="KW-0812">Transmembrane</keyword>
<feature type="transmembrane region" description="Helical" evidence="2">
    <location>
        <begin position="29"/>
        <end position="54"/>
    </location>
</feature>
<sequence length="374" mass="40070">MQSLRATLTTPESKVDEGIISLFEGYSQFFLRIAFGIKLAVFVGIFIMACVIGAESTQSSYLTEADLIRGASTQQFYVNATSSGDPAVKADASDDAKYSEEYAGGFVTLNLLSILGALYLGLFQCLLSASLEAPRWGSSRFARAGAEVIKLGVIVQILSFASNFAYWTVCAFARNDPTVAASKFAFMRLSGSPWIFFFLSVCVPVLKAAASLLLGLGIFLLESFHETGTSQVLAWLVLGFYAATGMFGMFSLVVRMPAYNEIWNFLRDICYFGALVSAFVWALLFEPVALEHAKPEIELQEAAGSGGAYDVSYGPIPGEPMMPNPLTPHNSFEEVQQRQQGALTASARTGSARGSMAAPGGLAVTPPLPPAPAE</sequence>
<dbReference type="AlphaFoldDB" id="A0A0G4FXQ0"/>
<keyword evidence="2" id="KW-0472">Membrane</keyword>
<feature type="compositionally biased region" description="Polar residues" evidence="1">
    <location>
        <begin position="337"/>
        <end position="349"/>
    </location>
</feature>
<organism evidence="3">
    <name type="scientific">Chromera velia CCMP2878</name>
    <dbReference type="NCBI Taxonomy" id="1169474"/>
    <lineage>
        <taxon>Eukaryota</taxon>
        <taxon>Sar</taxon>
        <taxon>Alveolata</taxon>
        <taxon>Colpodellida</taxon>
        <taxon>Chromeraceae</taxon>
        <taxon>Chromera</taxon>
    </lineage>
</organism>
<proteinExistence type="predicted"/>
<name>A0A0G4FXQ0_9ALVE</name>
<keyword evidence="2" id="KW-1133">Transmembrane helix</keyword>
<accession>A0A0G4FXQ0</accession>
<feature type="transmembrane region" description="Helical" evidence="2">
    <location>
        <begin position="148"/>
        <end position="174"/>
    </location>
</feature>